<proteinExistence type="inferred from homology"/>
<evidence type="ECO:0000256" key="7">
    <source>
        <dbReference type="SAM" id="MobiDB-lite"/>
    </source>
</evidence>
<dbReference type="RefSeq" id="WP_210510395.1">
    <property type="nucleotide sequence ID" value="NZ_JAFIDN010000002.1"/>
</dbReference>
<keyword evidence="5 8" id="KW-1133">Transmembrane helix</keyword>
<dbReference type="InterPro" id="IPR050601">
    <property type="entry name" value="CPA3_antiporter_subunitC"/>
</dbReference>
<evidence type="ECO:0000256" key="8">
    <source>
        <dbReference type="SAM" id="Phobius"/>
    </source>
</evidence>
<keyword evidence="3" id="KW-1003">Cell membrane</keyword>
<dbReference type="Pfam" id="PF00420">
    <property type="entry name" value="Oxidored_q2"/>
    <property type="match status" value="1"/>
</dbReference>
<feature type="region of interest" description="Disordered" evidence="7">
    <location>
        <begin position="110"/>
        <end position="133"/>
    </location>
</feature>
<dbReference type="Gene3D" id="1.10.287.3510">
    <property type="match status" value="1"/>
</dbReference>
<evidence type="ECO:0000256" key="5">
    <source>
        <dbReference type="ARBA" id="ARBA00022989"/>
    </source>
</evidence>
<evidence type="ECO:0000256" key="6">
    <source>
        <dbReference type="ARBA" id="ARBA00023136"/>
    </source>
</evidence>
<gene>
    <name evidence="9" type="ORF">NATSA_03335</name>
</gene>
<name>A0A8J7RL49_9BACT</name>
<comment type="caution">
    <text evidence="9">The sequence shown here is derived from an EMBL/GenBank/DDBJ whole genome shotgun (WGS) entry which is preliminary data.</text>
</comment>
<dbReference type="PANTHER" id="PTHR34583:SF2">
    <property type="entry name" value="ANTIPORTER SUBUNIT MNHC2-RELATED"/>
    <property type="match status" value="1"/>
</dbReference>
<organism evidence="9 10">
    <name type="scientific">Natronogracilivirga saccharolytica</name>
    <dbReference type="NCBI Taxonomy" id="2812953"/>
    <lineage>
        <taxon>Bacteria</taxon>
        <taxon>Pseudomonadati</taxon>
        <taxon>Balneolota</taxon>
        <taxon>Balneolia</taxon>
        <taxon>Balneolales</taxon>
        <taxon>Cyclonatronaceae</taxon>
        <taxon>Natronogracilivirga</taxon>
    </lineage>
</organism>
<reference evidence="9" key="1">
    <citation type="submission" date="2021-02" db="EMBL/GenBank/DDBJ databases">
        <title>Natronogracilivirga saccharolytica gen. nov. sp. nov. a new anaerobic, haloalkiliphilic carbohydrate-fermenting bacterium from soda lake and proposing of Cyclonatronumiaceae fam. nov. in the phylum Balneolaeota.</title>
        <authorList>
            <person name="Zhilina T.N."/>
            <person name="Sorokin D.Y."/>
            <person name="Zavarzina D.G."/>
            <person name="Toshchakov S.V."/>
            <person name="Kublanov I.V."/>
        </authorList>
    </citation>
    <scope>NUCLEOTIDE SEQUENCE</scope>
    <source>
        <strain evidence="9">Z-1702</strain>
    </source>
</reference>
<evidence type="ECO:0000256" key="3">
    <source>
        <dbReference type="ARBA" id="ARBA00022475"/>
    </source>
</evidence>
<protein>
    <submittedName>
        <fullName evidence="9">NADH-quinone oxidoreductase subunit K</fullName>
    </submittedName>
</protein>
<evidence type="ECO:0000313" key="10">
    <source>
        <dbReference type="Proteomes" id="UP000673975"/>
    </source>
</evidence>
<sequence>MDTILPILAGAIFATGIYLLLRRSLILTIIGIILISNSVNLALFSLGRLNIENPPLIAAGSVVPEAPFANPLPQALILTAIVIGFGLLAFALALAYRSYKELGTVDQDSMLEDPEDTSAAIVNESENREEKEG</sequence>
<feature type="transmembrane region" description="Helical" evidence="8">
    <location>
        <begin position="6"/>
        <end position="21"/>
    </location>
</feature>
<dbReference type="InterPro" id="IPR039428">
    <property type="entry name" value="NUOK/Mnh_C1-like"/>
</dbReference>
<keyword evidence="4 8" id="KW-0812">Transmembrane</keyword>
<dbReference type="PANTHER" id="PTHR34583">
    <property type="entry name" value="ANTIPORTER SUBUNIT MNHC2-RELATED"/>
    <property type="match status" value="1"/>
</dbReference>
<feature type="transmembrane region" description="Helical" evidence="8">
    <location>
        <begin position="26"/>
        <end position="46"/>
    </location>
</feature>
<evidence type="ECO:0000313" key="9">
    <source>
        <dbReference type="EMBL" id="MBP3191689.1"/>
    </source>
</evidence>
<dbReference type="Proteomes" id="UP000673975">
    <property type="component" value="Unassembled WGS sequence"/>
</dbReference>
<keyword evidence="10" id="KW-1185">Reference proteome</keyword>
<feature type="transmembrane region" description="Helical" evidence="8">
    <location>
        <begin position="75"/>
        <end position="96"/>
    </location>
</feature>
<accession>A0A8J7RL49</accession>
<evidence type="ECO:0000256" key="4">
    <source>
        <dbReference type="ARBA" id="ARBA00022692"/>
    </source>
</evidence>
<evidence type="ECO:0000256" key="1">
    <source>
        <dbReference type="ARBA" id="ARBA00004651"/>
    </source>
</evidence>
<comment type="subcellular location">
    <subcellularLocation>
        <location evidence="1">Cell membrane</location>
        <topology evidence="1">Multi-pass membrane protein</topology>
    </subcellularLocation>
</comment>
<dbReference type="EMBL" id="JAFIDN010000002">
    <property type="protein sequence ID" value="MBP3191689.1"/>
    <property type="molecule type" value="Genomic_DNA"/>
</dbReference>
<evidence type="ECO:0000256" key="2">
    <source>
        <dbReference type="ARBA" id="ARBA00010388"/>
    </source>
</evidence>
<dbReference type="GO" id="GO:0005886">
    <property type="term" value="C:plasma membrane"/>
    <property type="evidence" value="ECO:0007669"/>
    <property type="project" value="UniProtKB-SubCell"/>
</dbReference>
<comment type="similarity">
    <text evidence="2">Belongs to the CPA3 antiporters (TC 2.A.63) subunit C family.</text>
</comment>
<keyword evidence="6 8" id="KW-0472">Membrane</keyword>
<dbReference type="AlphaFoldDB" id="A0A8J7RL49"/>